<dbReference type="EMBL" id="BPLR01012911">
    <property type="protein sequence ID" value="GIY57489.1"/>
    <property type="molecule type" value="Genomic_DNA"/>
</dbReference>
<organism evidence="2 3">
    <name type="scientific">Caerostris extrusa</name>
    <name type="common">Bark spider</name>
    <name type="synonym">Caerostris bankana</name>
    <dbReference type="NCBI Taxonomy" id="172846"/>
    <lineage>
        <taxon>Eukaryota</taxon>
        <taxon>Metazoa</taxon>
        <taxon>Ecdysozoa</taxon>
        <taxon>Arthropoda</taxon>
        <taxon>Chelicerata</taxon>
        <taxon>Arachnida</taxon>
        <taxon>Araneae</taxon>
        <taxon>Araneomorphae</taxon>
        <taxon>Entelegynae</taxon>
        <taxon>Araneoidea</taxon>
        <taxon>Araneidae</taxon>
        <taxon>Caerostris</taxon>
    </lineage>
</organism>
<dbReference type="Proteomes" id="UP001054945">
    <property type="component" value="Unassembled WGS sequence"/>
</dbReference>
<comment type="caution">
    <text evidence="2">The sequence shown here is derived from an EMBL/GenBank/DDBJ whole genome shotgun (WGS) entry which is preliminary data.</text>
</comment>
<evidence type="ECO:0000313" key="2">
    <source>
        <dbReference type="EMBL" id="GIY57489.1"/>
    </source>
</evidence>
<feature type="region of interest" description="Disordered" evidence="1">
    <location>
        <begin position="57"/>
        <end position="93"/>
    </location>
</feature>
<accession>A0AAV4UIA0</accession>
<proteinExistence type="predicted"/>
<reference evidence="2 3" key="1">
    <citation type="submission" date="2021-06" db="EMBL/GenBank/DDBJ databases">
        <title>Caerostris extrusa draft genome.</title>
        <authorList>
            <person name="Kono N."/>
            <person name="Arakawa K."/>
        </authorList>
    </citation>
    <scope>NUCLEOTIDE SEQUENCE [LARGE SCALE GENOMIC DNA]</scope>
</reference>
<protein>
    <submittedName>
        <fullName evidence="2">Uncharacterized protein</fullName>
    </submittedName>
</protein>
<feature type="compositionally biased region" description="Low complexity" evidence="1">
    <location>
        <begin position="82"/>
        <end position="93"/>
    </location>
</feature>
<evidence type="ECO:0000256" key="1">
    <source>
        <dbReference type="SAM" id="MobiDB-lite"/>
    </source>
</evidence>
<gene>
    <name evidence="2" type="ORF">CEXT_412021</name>
</gene>
<name>A0AAV4UIA0_CAEEX</name>
<evidence type="ECO:0000313" key="3">
    <source>
        <dbReference type="Proteomes" id="UP001054945"/>
    </source>
</evidence>
<sequence length="129" mass="14524">MGGGSLWAVRMDLVPGMDLYNSSGGSFFSGRCERCLISGGLKIISSQIVTQLSSRTCHRNHHPNHHLALHGDTFPENPSTLSQTQPSRQPRQSEISQLVELDLIRSSRNLARLHQESRVMFLTWENERV</sequence>
<keyword evidence="3" id="KW-1185">Reference proteome</keyword>
<feature type="compositionally biased region" description="Basic residues" evidence="1">
    <location>
        <begin position="57"/>
        <end position="68"/>
    </location>
</feature>
<dbReference type="AlphaFoldDB" id="A0AAV4UIA0"/>